<dbReference type="EMBL" id="JADWDC010000036">
    <property type="protein sequence ID" value="MCC0178137.1"/>
    <property type="molecule type" value="Genomic_DNA"/>
</dbReference>
<evidence type="ECO:0000313" key="2">
    <source>
        <dbReference type="Proteomes" id="UP000729733"/>
    </source>
</evidence>
<protein>
    <submittedName>
        <fullName evidence="1">Uncharacterized protein</fullName>
    </submittedName>
</protein>
<keyword evidence="2" id="KW-1185">Reference proteome</keyword>
<reference evidence="1" key="1">
    <citation type="journal article" date="2021" name="Antonie Van Leeuwenhoek">
        <title>Draft genome and description of Waterburya agarophytonicola gen. nov. sp. nov. (Pleurocapsales, Cyanobacteria): a seaweed symbiont.</title>
        <authorList>
            <person name="Bonthond G."/>
            <person name="Shalygin S."/>
            <person name="Bayer T."/>
            <person name="Weinberger F."/>
        </authorList>
    </citation>
    <scope>NUCLEOTIDE SEQUENCE</scope>
    <source>
        <strain evidence="1">KI4</strain>
    </source>
</reference>
<dbReference type="RefSeq" id="WP_229641202.1">
    <property type="nucleotide sequence ID" value="NZ_JADWDC010000036.1"/>
</dbReference>
<name>A0A964FGF8_9CYAN</name>
<comment type="caution">
    <text evidence="1">The sequence shown here is derived from an EMBL/GenBank/DDBJ whole genome shotgun (WGS) entry which is preliminary data.</text>
</comment>
<dbReference type="Proteomes" id="UP000729733">
    <property type="component" value="Unassembled WGS sequence"/>
</dbReference>
<sequence length="116" mass="12491">MTTKLVTNPLKTGKLTAMSNVTSITLTGHQVSILEDQPEPGKKDTSAVHLTFNVEHPQKLPSLLGTAEELGLIMDRDDAVEISLSLLAMALEDKTAEEIKAVEISLSKAIAELHNC</sequence>
<dbReference type="AlphaFoldDB" id="A0A964FGF8"/>
<accession>A0A964FGF8</accession>
<gene>
    <name evidence="1" type="ORF">I4641_14220</name>
</gene>
<proteinExistence type="predicted"/>
<organism evidence="1 2">
    <name type="scientific">Waterburya agarophytonicola KI4</name>
    <dbReference type="NCBI Taxonomy" id="2874699"/>
    <lineage>
        <taxon>Bacteria</taxon>
        <taxon>Bacillati</taxon>
        <taxon>Cyanobacteriota</taxon>
        <taxon>Cyanophyceae</taxon>
        <taxon>Pleurocapsales</taxon>
        <taxon>Hyellaceae</taxon>
        <taxon>Waterburya</taxon>
        <taxon>Waterburya agarophytonicola</taxon>
    </lineage>
</organism>
<evidence type="ECO:0000313" key="1">
    <source>
        <dbReference type="EMBL" id="MCC0178137.1"/>
    </source>
</evidence>